<evidence type="ECO:0000313" key="8">
    <source>
        <dbReference type="EMBL" id="MCT2557397.1"/>
    </source>
</evidence>
<proteinExistence type="predicted"/>
<keyword evidence="9" id="KW-1185">Reference proteome</keyword>
<keyword evidence="4 7" id="KW-0812">Transmembrane</keyword>
<keyword evidence="6 7" id="KW-0472">Membrane</keyword>
<keyword evidence="2" id="KW-0813">Transport</keyword>
<dbReference type="RefSeq" id="WP_259960166.1">
    <property type="nucleotide sequence ID" value="NZ_JAOAMV010000001.1"/>
</dbReference>
<dbReference type="InterPro" id="IPR036259">
    <property type="entry name" value="MFS_trans_sf"/>
</dbReference>
<dbReference type="Proteomes" id="UP001142648">
    <property type="component" value="Unassembled WGS sequence"/>
</dbReference>
<evidence type="ECO:0000313" key="9">
    <source>
        <dbReference type="Proteomes" id="UP001142648"/>
    </source>
</evidence>
<feature type="transmembrane region" description="Helical" evidence="7">
    <location>
        <begin position="47"/>
        <end position="70"/>
    </location>
</feature>
<accession>A0A9X2VY02</accession>
<dbReference type="EMBL" id="JAOAMV010000001">
    <property type="protein sequence ID" value="MCT2557397.1"/>
    <property type="molecule type" value="Genomic_DNA"/>
</dbReference>
<name>A0A9X2VY02_9SPHN</name>
<dbReference type="SUPFAM" id="SSF103473">
    <property type="entry name" value="MFS general substrate transporter"/>
    <property type="match status" value="1"/>
</dbReference>
<reference evidence="8" key="1">
    <citation type="submission" date="2022-09" db="EMBL/GenBank/DDBJ databases">
        <title>The genome sequence of Tsuneonella sp. YG55.</title>
        <authorList>
            <person name="Liu Y."/>
        </authorList>
    </citation>
    <scope>NUCLEOTIDE SEQUENCE</scope>
    <source>
        <strain evidence="8">YG55</strain>
    </source>
</reference>
<comment type="caution">
    <text evidence="8">The sequence shown here is derived from an EMBL/GenBank/DDBJ whole genome shotgun (WGS) entry which is preliminary data.</text>
</comment>
<organism evidence="8 9">
    <name type="scientific">Tsuneonella litorea</name>
    <dbReference type="NCBI Taxonomy" id="2976475"/>
    <lineage>
        <taxon>Bacteria</taxon>
        <taxon>Pseudomonadati</taxon>
        <taxon>Pseudomonadota</taxon>
        <taxon>Alphaproteobacteria</taxon>
        <taxon>Sphingomonadales</taxon>
        <taxon>Erythrobacteraceae</taxon>
        <taxon>Tsuneonella</taxon>
    </lineage>
</organism>
<evidence type="ECO:0000256" key="7">
    <source>
        <dbReference type="SAM" id="Phobius"/>
    </source>
</evidence>
<evidence type="ECO:0000256" key="2">
    <source>
        <dbReference type="ARBA" id="ARBA00022448"/>
    </source>
</evidence>
<evidence type="ECO:0000256" key="4">
    <source>
        <dbReference type="ARBA" id="ARBA00022692"/>
    </source>
</evidence>
<comment type="subcellular location">
    <subcellularLocation>
        <location evidence="1">Cell membrane</location>
        <topology evidence="1">Multi-pass membrane protein</topology>
    </subcellularLocation>
</comment>
<keyword evidence="5 7" id="KW-1133">Transmembrane helix</keyword>
<feature type="transmembrane region" description="Helical" evidence="7">
    <location>
        <begin position="175"/>
        <end position="194"/>
    </location>
</feature>
<dbReference type="GO" id="GO:0005886">
    <property type="term" value="C:plasma membrane"/>
    <property type="evidence" value="ECO:0007669"/>
    <property type="project" value="UniProtKB-SubCell"/>
</dbReference>
<feature type="transmembrane region" description="Helical" evidence="7">
    <location>
        <begin position="238"/>
        <end position="260"/>
    </location>
</feature>
<dbReference type="InterPro" id="IPR050171">
    <property type="entry name" value="MFS_Transporters"/>
</dbReference>
<feature type="transmembrane region" description="Helical" evidence="7">
    <location>
        <begin position="301"/>
        <end position="323"/>
    </location>
</feature>
<dbReference type="AlphaFoldDB" id="A0A9X2VY02"/>
<keyword evidence="3" id="KW-1003">Cell membrane</keyword>
<evidence type="ECO:0000256" key="1">
    <source>
        <dbReference type="ARBA" id="ARBA00004651"/>
    </source>
</evidence>
<evidence type="ECO:0000256" key="6">
    <source>
        <dbReference type="ARBA" id="ARBA00023136"/>
    </source>
</evidence>
<dbReference type="Gene3D" id="1.20.1250.20">
    <property type="entry name" value="MFS general substrate transporter like domains"/>
    <property type="match status" value="2"/>
</dbReference>
<dbReference type="InterPro" id="IPR000109">
    <property type="entry name" value="POT_fam"/>
</dbReference>
<evidence type="ECO:0000256" key="5">
    <source>
        <dbReference type="ARBA" id="ARBA00022989"/>
    </source>
</evidence>
<sequence length="345" mass="37272">MASRSANLETVPQGELFGQPKGLWVLAPQIKSLYADGDPRETDAFQYYSMAILIGVFIAPIVTGGVAALYGWHAGFGVAGVGMVIGLVVYLAGSRHLPPDGDRRARAASRASRRALTPRQRQRVAGLFLLLPVCILFWTAQTQVWNVYNVWVRDNIDMTVGGFDVPVPWLQSLDGLAPAVIIPLSLWLWASMAARERPVGNFRRMIVGLVTFGVATFLLSTAPVAAEGNGRASILLPVAFHVVSNLGFVWFHPTMVALFATRSPDTWRGTMLGFNSLAISAGSLVSGRMGALYETVSPRDFWLVNAGLCFAGAAILLVTHGWFRRILAREAEEAEPAILAAKAPA</sequence>
<dbReference type="PANTHER" id="PTHR23517:SF15">
    <property type="entry name" value="PROTON-DEPENDENT OLIGOPEPTIDE FAMILY TRANSPORT PROTEIN"/>
    <property type="match status" value="1"/>
</dbReference>
<feature type="transmembrane region" description="Helical" evidence="7">
    <location>
        <begin position="206"/>
        <end position="226"/>
    </location>
</feature>
<gene>
    <name evidence="8" type="ORF">N0B51_00235</name>
</gene>
<feature type="transmembrane region" description="Helical" evidence="7">
    <location>
        <begin position="272"/>
        <end position="289"/>
    </location>
</feature>
<dbReference type="PANTHER" id="PTHR23517">
    <property type="entry name" value="RESISTANCE PROTEIN MDTM, PUTATIVE-RELATED-RELATED"/>
    <property type="match status" value="1"/>
</dbReference>
<evidence type="ECO:0000256" key="3">
    <source>
        <dbReference type="ARBA" id="ARBA00022475"/>
    </source>
</evidence>
<feature type="transmembrane region" description="Helical" evidence="7">
    <location>
        <begin position="76"/>
        <end position="93"/>
    </location>
</feature>
<dbReference type="Pfam" id="PF00854">
    <property type="entry name" value="PTR2"/>
    <property type="match status" value="2"/>
</dbReference>
<protein>
    <submittedName>
        <fullName evidence="8">MFS transporter</fullName>
    </submittedName>
</protein>
<feature type="transmembrane region" description="Helical" evidence="7">
    <location>
        <begin position="124"/>
        <end position="141"/>
    </location>
</feature>
<dbReference type="GO" id="GO:0022857">
    <property type="term" value="F:transmembrane transporter activity"/>
    <property type="evidence" value="ECO:0007669"/>
    <property type="project" value="InterPro"/>
</dbReference>